<gene>
    <name evidence="11" type="primary">xylF</name>
    <name evidence="11" type="ORF">CD30_17005</name>
</gene>
<keyword evidence="2" id="KW-0813">Transport</keyword>
<reference evidence="11 12" key="1">
    <citation type="submission" date="2014-02" db="EMBL/GenBank/DDBJ databases">
        <title>Draft genome sequence of Lysinibacillus massiliensis CCUG 49529.</title>
        <authorList>
            <person name="Zhang F."/>
            <person name="Wang G."/>
            <person name="Zhang L."/>
        </authorList>
    </citation>
    <scope>NUCLEOTIDE SEQUENCE [LARGE SCALE GENOMIC DNA]</scope>
    <source>
        <strain evidence="11 12">CCUG 49529</strain>
    </source>
</reference>
<keyword evidence="4 9" id="KW-0732">Signal</keyword>
<evidence type="ECO:0000256" key="6">
    <source>
        <dbReference type="ARBA" id="ARBA00054884"/>
    </source>
</evidence>
<dbReference type="GO" id="GO:0048029">
    <property type="term" value="F:monosaccharide binding"/>
    <property type="evidence" value="ECO:0007669"/>
    <property type="project" value="InterPro"/>
</dbReference>
<dbReference type="InterPro" id="IPR025997">
    <property type="entry name" value="SBP_2_dom"/>
</dbReference>
<dbReference type="NCBIfam" id="TIGR02634">
    <property type="entry name" value="xylF"/>
    <property type="match status" value="1"/>
</dbReference>
<dbReference type="SUPFAM" id="SSF53822">
    <property type="entry name" value="Periplasmic binding protein-like I"/>
    <property type="match status" value="1"/>
</dbReference>
<evidence type="ECO:0000256" key="7">
    <source>
        <dbReference type="ARBA" id="ARBA00071234"/>
    </source>
</evidence>
<feature type="compositionally biased region" description="Low complexity" evidence="8">
    <location>
        <begin position="28"/>
        <end position="46"/>
    </location>
</feature>
<sequence>MEKCKGFHFLFVMLLAVLVLAACGQDSGAGSSSSTTTDSSSNTDNVESTDKDDSLKIGLSVSDLTLERWQHDRDFFIAKAEELGAEVIVQSADGDEAQQLSQIQNMLSQGIDVLVIIAINSDSLSTVVEQANAEGVPVLAYDRLINNAEIAAYVSFDNVRVGEMQAEYLVNLKPTGNYFLMGGSPTDNNAKMFREGQMNIIQPLVDKGDIKIVGDQWADNWDANEALKIMENALTANQNNIDVVVASNDNTAGGAIQALDAQGLAGKVLISGQDADLAGVQRIAEGLQTMTVYKPIKTIAEKSAEVAVQLAKGEEVQGDATVNNGVVDVPYIKLDPISVGKDDIMDTIIADEFHSYEDVYKNVPESERP</sequence>
<dbReference type="GO" id="GO:0030288">
    <property type="term" value="C:outer membrane-bounded periplasmic space"/>
    <property type="evidence" value="ECO:0007669"/>
    <property type="project" value="TreeGrafter"/>
</dbReference>
<feature type="signal peptide" evidence="9">
    <location>
        <begin position="1"/>
        <end position="21"/>
    </location>
</feature>
<dbReference type="EMBL" id="JPVQ01000047">
    <property type="protein sequence ID" value="KGR89407.1"/>
    <property type="molecule type" value="Genomic_DNA"/>
</dbReference>
<dbReference type="OrthoDB" id="9769193at2"/>
<dbReference type="Pfam" id="PF13407">
    <property type="entry name" value="Peripla_BP_4"/>
    <property type="match status" value="1"/>
</dbReference>
<dbReference type="AlphaFoldDB" id="A0A0A3JQW7"/>
<dbReference type="Proteomes" id="UP000030595">
    <property type="component" value="Unassembled WGS sequence"/>
</dbReference>
<evidence type="ECO:0000256" key="4">
    <source>
        <dbReference type="ARBA" id="ARBA00022729"/>
    </source>
</evidence>
<feature type="domain" description="Periplasmic binding protein" evidence="10">
    <location>
        <begin position="57"/>
        <end position="315"/>
    </location>
</feature>
<evidence type="ECO:0000256" key="5">
    <source>
        <dbReference type="ARBA" id="ARBA00022764"/>
    </source>
</evidence>
<protein>
    <recommendedName>
        <fullName evidence="7">D-xylose-binding periplasmic protein</fullName>
    </recommendedName>
</protein>
<evidence type="ECO:0000259" key="10">
    <source>
        <dbReference type="Pfam" id="PF13407"/>
    </source>
</evidence>
<feature type="region of interest" description="Disordered" evidence="8">
    <location>
        <begin position="28"/>
        <end position="51"/>
    </location>
</feature>
<evidence type="ECO:0000256" key="9">
    <source>
        <dbReference type="SAM" id="SignalP"/>
    </source>
</evidence>
<feature type="chain" id="PRO_5038552519" description="D-xylose-binding periplasmic protein" evidence="9">
    <location>
        <begin position="22"/>
        <end position="369"/>
    </location>
</feature>
<dbReference type="PROSITE" id="PS51257">
    <property type="entry name" value="PROKAR_LIPOPROTEIN"/>
    <property type="match status" value="1"/>
</dbReference>
<dbReference type="InterPro" id="IPR028082">
    <property type="entry name" value="Peripla_BP_I"/>
</dbReference>
<dbReference type="GO" id="GO:0015753">
    <property type="term" value="P:D-xylose transmembrane transport"/>
    <property type="evidence" value="ECO:0007669"/>
    <property type="project" value="InterPro"/>
</dbReference>
<comment type="caution">
    <text evidence="11">The sequence shown here is derived from an EMBL/GenBank/DDBJ whole genome shotgun (WGS) entry which is preliminary data.</text>
</comment>
<comment type="subcellular location">
    <subcellularLocation>
        <location evidence="1">Periplasm</location>
    </subcellularLocation>
</comment>
<dbReference type="PANTHER" id="PTHR30036:SF1">
    <property type="entry name" value="D-XYLOSE-BINDING PERIPLASMIC PROTEIN"/>
    <property type="match status" value="1"/>
</dbReference>
<evidence type="ECO:0000313" key="11">
    <source>
        <dbReference type="EMBL" id="KGR89407.1"/>
    </source>
</evidence>
<keyword evidence="5" id="KW-0574">Periplasm</keyword>
<evidence type="ECO:0000256" key="8">
    <source>
        <dbReference type="SAM" id="MobiDB-lite"/>
    </source>
</evidence>
<proteinExistence type="predicted"/>
<dbReference type="InterPro" id="IPR050555">
    <property type="entry name" value="Bact_Solute-Bind_Prot2"/>
</dbReference>
<keyword evidence="3" id="KW-0762">Sugar transport</keyword>
<dbReference type="Gene3D" id="3.40.50.2300">
    <property type="match status" value="2"/>
</dbReference>
<dbReference type="eggNOG" id="COG4213">
    <property type="taxonomic scope" value="Bacteria"/>
</dbReference>
<comment type="function">
    <text evidence="6">Involved in the high-affinity D-xylose membrane transport system. Binds with high affinity to xylose.</text>
</comment>
<dbReference type="InterPro" id="IPR013456">
    <property type="entry name" value="XylF"/>
</dbReference>
<dbReference type="PANTHER" id="PTHR30036">
    <property type="entry name" value="D-XYLOSE-BINDING PERIPLASMIC PROTEIN"/>
    <property type="match status" value="1"/>
</dbReference>
<dbReference type="CDD" id="cd19991">
    <property type="entry name" value="PBP1_ABC_xylose_binding"/>
    <property type="match status" value="1"/>
</dbReference>
<keyword evidence="12" id="KW-1185">Reference proteome</keyword>
<dbReference type="FunFam" id="3.40.50.2300:FF:000078">
    <property type="entry name" value="D-xylose ABC transporter substrate-binding protein"/>
    <property type="match status" value="1"/>
</dbReference>
<name>A0A0A3JQW7_9BACL</name>
<evidence type="ECO:0000256" key="3">
    <source>
        <dbReference type="ARBA" id="ARBA00022597"/>
    </source>
</evidence>
<organism evidence="11 12">
    <name type="scientific">Ureibacillus massiliensis 4400831 = CIP 108448 = CCUG 49529</name>
    <dbReference type="NCBI Taxonomy" id="1211035"/>
    <lineage>
        <taxon>Bacteria</taxon>
        <taxon>Bacillati</taxon>
        <taxon>Bacillota</taxon>
        <taxon>Bacilli</taxon>
        <taxon>Bacillales</taxon>
        <taxon>Caryophanaceae</taxon>
        <taxon>Ureibacillus</taxon>
    </lineage>
</organism>
<dbReference type="RefSeq" id="WP_036179280.1">
    <property type="nucleotide sequence ID" value="NZ_AVCZ01000047.1"/>
</dbReference>
<evidence type="ECO:0000256" key="1">
    <source>
        <dbReference type="ARBA" id="ARBA00004418"/>
    </source>
</evidence>
<evidence type="ECO:0000256" key="2">
    <source>
        <dbReference type="ARBA" id="ARBA00022448"/>
    </source>
</evidence>
<evidence type="ECO:0000313" key="12">
    <source>
        <dbReference type="Proteomes" id="UP000030595"/>
    </source>
</evidence>
<accession>A0A0A3JQW7</accession>